<comment type="caution">
    <text evidence="5">The sequence shown here is derived from an EMBL/GenBank/DDBJ whole genome shotgun (WGS) entry which is preliminary data.</text>
</comment>
<sequence length="157" mass="17341">MATINIALLLLCMALCLVEAKQTKTNMVFYMHDWHSGTDTTAIPVAGVKNKPWNTIQFGTLASAQVGRAHGVYVNSALDGSDLHLVLSLVFTSKEHNGSTLEIQGADRLFQEYREVSVVSGTGKFRFARGYATLETAFLDFKIADASIRWNLTVLHY</sequence>
<organism evidence="5 6">
    <name type="scientific">Dillenia turbinata</name>
    <dbReference type="NCBI Taxonomy" id="194707"/>
    <lineage>
        <taxon>Eukaryota</taxon>
        <taxon>Viridiplantae</taxon>
        <taxon>Streptophyta</taxon>
        <taxon>Embryophyta</taxon>
        <taxon>Tracheophyta</taxon>
        <taxon>Spermatophyta</taxon>
        <taxon>Magnoliopsida</taxon>
        <taxon>eudicotyledons</taxon>
        <taxon>Gunneridae</taxon>
        <taxon>Pentapetalae</taxon>
        <taxon>Dilleniales</taxon>
        <taxon>Dilleniaceae</taxon>
        <taxon>Dillenia</taxon>
    </lineage>
</organism>
<feature type="chain" id="PRO_5042665531" description="Dirigent protein" evidence="4">
    <location>
        <begin position="21"/>
        <end position="157"/>
    </location>
</feature>
<dbReference type="PANTHER" id="PTHR21495">
    <property type="entry name" value="NUCLEOPORIN-RELATED"/>
    <property type="match status" value="1"/>
</dbReference>
<evidence type="ECO:0000256" key="1">
    <source>
        <dbReference type="ARBA" id="ARBA00010746"/>
    </source>
</evidence>
<comment type="subunit">
    <text evidence="2 4">Homodimer.</text>
</comment>
<accession>A0AAN8UVJ1</accession>
<evidence type="ECO:0000256" key="2">
    <source>
        <dbReference type="ARBA" id="ARBA00011738"/>
    </source>
</evidence>
<protein>
    <recommendedName>
        <fullName evidence="4">Dirigent protein</fullName>
    </recommendedName>
</protein>
<comment type="function">
    <text evidence="4">Dirigent proteins impart stereoselectivity on the phenoxy radical-coupling reaction, yielding optically active lignans from two molecules of coniferyl alcohol in the biosynthesis of lignans, flavonolignans, and alkaloids and thus plays a central role in plant secondary metabolism.</text>
</comment>
<evidence type="ECO:0000256" key="3">
    <source>
        <dbReference type="ARBA" id="ARBA00022525"/>
    </source>
</evidence>
<dbReference type="InterPro" id="IPR044859">
    <property type="entry name" value="Allene_oxi_cyc_Dirigent"/>
</dbReference>
<evidence type="ECO:0000256" key="4">
    <source>
        <dbReference type="RuleBase" id="RU363099"/>
    </source>
</evidence>
<comment type="subcellular location">
    <subcellularLocation>
        <location evidence="4">Secreted</location>
        <location evidence="4">Extracellular space</location>
        <location evidence="4">Apoplast</location>
    </subcellularLocation>
</comment>
<dbReference type="InterPro" id="IPR004265">
    <property type="entry name" value="Dirigent"/>
</dbReference>
<dbReference type="GO" id="GO:0009699">
    <property type="term" value="P:phenylpropanoid biosynthetic process"/>
    <property type="evidence" value="ECO:0007669"/>
    <property type="project" value="UniProtKB-ARBA"/>
</dbReference>
<gene>
    <name evidence="5" type="ORF">RJ641_017268</name>
</gene>
<proteinExistence type="inferred from homology"/>
<dbReference type="Pfam" id="PF03018">
    <property type="entry name" value="Dirigent"/>
    <property type="match status" value="1"/>
</dbReference>
<evidence type="ECO:0000313" key="6">
    <source>
        <dbReference type="Proteomes" id="UP001370490"/>
    </source>
</evidence>
<keyword evidence="4" id="KW-0732">Signal</keyword>
<keyword evidence="3 4" id="KW-0964">Secreted</keyword>
<evidence type="ECO:0000313" key="5">
    <source>
        <dbReference type="EMBL" id="KAK6918846.1"/>
    </source>
</evidence>
<dbReference type="Gene3D" id="2.40.480.10">
    <property type="entry name" value="Allene oxide cyclase-like"/>
    <property type="match status" value="1"/>
</dbReference>
<dbReference type="GO" id="GO:0048046">
    <property type="term" value="C:apoplast"/>
    <property type="evidence" value="ECO:0007669"/>
    <property type="project" value="UniProtKB-SubCell"/>
</dbReference>
<name>A0AAN8UVJ1_9MAGN</name>
<comment type="similarity">
    <text evidence="1 4">Belongs to the plant dirigent protein family.</text>
</comment>
<dbReference type="AlphaFoldDB" id="A0AAN8UVJ1"/>
<dbReference type="Proteomes" id="UP001370490">
    <property type="component" value="Unassembled WGS sequence"/>
</dbReference>
<feature type="signal peptide" evidence="4">
    <location>
        <begin position="1"/>
        <end position="20"/>
    </location>
</feature>
<reference evidence="5 6" key="1">
    <citation type="submission" date="2023-12" db="EMBL/GenBank/DDBJ databases">
        <title>A high-quality genome assembly for Dillenia turbinata (Dilleniales).</title>
        <authorList>
            <person name="Chanderbali A."/>
        </authorList>
    </citation>
    <scope>NUCLEOTIDE SEQUENCE [LARGE SCALE GENOMIC DNA]</scope>
    <source>
        <strain evidence="5">LSX21</strain>
        <tissue evidence="5">Leaf</tissue>
    </source>
</reference>
<keyword evidence="4" id="KW-0052">Apoplast</keyword>
<keyword evidence="6" id="KW-1185">Reference proteome</keyword>
<dbReference type="EMBL" id="JBAMMX010000022">
    <property type="protein sequence ID" value="KAK6918846.1"/>
    <property type="molecule type" value="Genomic_DNA"/>
</dbReference>